<dbReference type="EMBL" id="JAMKFB020000016">
    <property type="protein sequence ID" value="KAL0171460.1"/>
    <property type="molecule type" value="Genomic_DNA"/>
</dbReference>
<evidence type="ECO:0000313" key="3">
    <source>
        <dbReference type="Proteomes" id="UP001529510"/>
    </source>
</evidence>
<dbReference type="Proteomes" id="UP001529510">
    <property type="component" value="Unassembled WGS sequence"/>
</dbReference>
<reference evidence="2 3" key="1">
    <citation type="submission" date="2024-05" db="EMBL/GenBank/DDBJ databases">
        <title>Genome sequencing and assembly of Indian major carp, Cirrhinus mrigala (Hamilton, 1822).</title>
        <authorList>
            <person name="Mohindra V."/>
            <person name="Chowdhury L.M."/>
            <person name="Lal K."/>
            <person name="Jena J.K."/>
        </authorList>
    </citation>
    <scope>NUCLEOTIDE SEQUENCE [LARGE SCALE GENOMIC DNA]</scope>
    <source>
        <strain evidence="2">CM1030</strain>
        <tissue evidence="2">Blood</tissue>
    </source>
</reference>
<accession>A0ABD0PCK2</accession>
<feature type="non-terminal residue" evidence="2">
    <location>
        <position position="1"/>
    </location>
</feature>
<feature type="region of interest" description="Disordered" evidence="1">
    <location>
        <begin position="43"/>
        <end position="93"/>
    </location>
</feature>
<name>A0ABD0PCK2_CIRMR</name>
<feature type="non-terminal residue" evidence="2">
    <location>
        <position position="249"/>
    </location>
</feature>
<protein>
    <submittedName>
        <fullName evidence="2">Uncharacterized protein</fullName>
    </submittedName>
</protein>
<comment type="caution">
    <text evidence="2">The sequence shown here is derived from an EMBL/GenBank/DDBJ whole genome shotgun (WGS) entry which is preliminary data.</text>
</comment>
<organism evidence="2 3">
    <name type="scientific">Cirrhinus mrigala</name>
    <name type="common">Mrigala</name>
    <dbReference type="NCBI Taxonomy" id="683832"/>
    <lineage>
        <taxon>Eukaryota</taxon>
        <taxon>Metazoa</taxon>
        <taxon>Chordata</taxon>
        <taxon>Craniata</taxon>
        <taxon>Vertebrata</taxon>
        <taxon>Euteleostomi</taxon>
        <taxon>Actinopterygii</taxon>
        <taxon>Neopterygii</taxon>
        <taxon>Teleostei</taxon>
        <taxon>Ostariophysi</taxon>
        <taxon>Cypriniformes</taxon>
        <taxon>Cyprinidae</taxon>
        <taxon>Labeoninae</taxon>
        <taxon>Labeonini</taxon>
        <taxon>Cirrhinus</taxon>
    </lineage>
</organism>
<evidence type="ECO:0000313" key="2">
    <source>
        <dbReference type="EMBL" id="KAL0171460.1"/>
    </source>
</evidence>
<evidence type="ECO:0000256" key="1">
    <source>
        <dbReference type="SAM" id="MobiDB-lite"/>
    </source>
</evidence>
<sequence>VKCSTSMPVLCAGAMLPVNEDVGSVNVGWKQESEGPLLWSSTAKQPFSEQTGDKPLSVRKRSRGQCEFPRSNRDSLFDQSDVPEKSQSKRGSFEWEFHSRKSEGASFLSREQDCDSNALECRTDQQTRTNPDMHTAQQFSERNRESFTGIECLRTNCWEVYSQGMPENQVENSALWPLANTEPEADLDTSTNLLQRKVRHIRSRRRKQAPALHIESSKERESLSSLSPVKRVQECENPPASLLDLWQLF</sequence>
<feature type="compositionally biased region" description="Basic and acidic residues" evidence="1">
    <location>
        <begin position="70"/>
        <end position="93"/>
    </location>
</feature>
<keyword evidence="3" id="KW-1185">Reference proteome</keyword>
<gene>
    <name evidence="2" type="ORF">M9458_031771</name>
</gene>
<dbReference type="AlphaFoldDB" id="A0ABD0PCK2"/>
<proteinExistence type="predicted"/>
<feature type="region of interest" description="Disordered" evidence="1">
    <location>
        <begin position="204"/>
        <end position="230"/>
    </location>
</feature>